<dbReference type="CDD" id="cd01314">
    <property type="entry name" value="D-HYD"/>
    <property type="match status" value="1"/>
</dbReference>
<dbReference type="SUPFAM" id="SSF51338">
    <property type="entry name" value="Composite domain of metallo-dependent hydrolases"/>
    <property type="match status" value="2"/>
</dbReference>
<dbReference type="InterPro" id="IPR011059">
    <property type="entry name" value="Metal-dep_hydrolase_composite"/>
</dbReference>
<evidence type="ECO:0000256" key="4">
    <source>
        <dbReference type="ARBA" id="ARBA00022801"/>
    </source>
</evidence>
<dbReference type="PANTHER" id="PTHR11647:SF1">
    <property type="entry name" value="COLLAPSIN RESPONSE MEDIATOR PROTEIN"/>
    <property type="match status" value="1"/>
</dbReference>
<feature type="domain" description="Amidohydrolase-related" evidence="8">
    <location>
        <begin position="27"/>
        <end position="414"/>
    </location>
</feature>
<comment type="catalytic activity">
    <reaction evidence="5">
        <text>5,6-dihydrouracil + H2O = 3-(carbamoylamino)propanoate + H(+)</text>
        <dbReference type="Rhea" id="RHEA:16121"/>
        <dbReference type="ChEBI" id="CHEBI:11892"/>
        <dbReference type="ChEBI" id="CHEBI:15377"/>
        <dbReference type="ChEBI" id="CHEBI:15378"/>
        <dbReference type="ChEBI" id="CHEBI:15901"/>
        <dbReference type="EC" id="3.5.2.2"/>
    </reaction>
</comment>
<dbReference type="NCBIfam" id="TIGR02033">
    <property type="entry name" value="D-hydantoinase"/>
    <property type="match status" value="1"/>
</dbReference>
<gene>
    <name evidence="9" type="ORF">LAZ67_19001166</name>
</gene>
<comment type="cofactor">
    <cofactor evidence="1">
        <name>Zn(2+)</name>
        <dbReference type="ChEBI" id="CHEBI:29105"/>
    </cofactor>
</comment>
<keyword evidence="3" id="KW-0479">Metal-binding</keyword>
<proteinExistence type="inferred from homology"/>
<evidence type="ECO:0000256" key="3">
    <source>
        <dbReference type="ARBA" id="ARBA00022723"/>
    </source>
</evidence>
<comment type="similarity">
    <text evidence="2">Belongs to the metallo-dependent hydrolases superfamily. Hydantoinase/dihydropyrimidinase family.</text>
</comment>
<evidence type="ECO:0000256" key="6">
    <source>
        <dbReference type="ARBA" id="ARBA00039113"/>
    </source>
</evidence>
<dbReference type="SUPFAM" id="SSF51556">
    <property type="entry name" value="Metallo-dependent hydrolases"/>
    <property type="match status" value="1"/>
</dbReference>
<dbReference type="Gene3D" id="2.30.40.10">
    <property type="entry name" value="Urease, subunit C, domain 1"/>
    <property type="match status" value="1"/>
</dbReference>
<evidence type="ECO:0000256" key="2">
    <source>
        <dbReference type="ARBA" id="ARBA00008829"/>
    </source>
</evidence>
<dbReference type="InterPro" id="IPR006680">
    <property type="entry name" value="Amidohydro-rel"/>
</dbReference>
<accession>A0ABY6LIE2</accession>
<dbReference type="EC" id="3.5.2.2" evidence="6"/>
<evidence type="ECO:0000256" key="1">
    <source>
        <dbReference type="ARBA" id="ARBA00001947"/>
    </source>
</evidence>
<protein>
    <recommendedName>
        <fullName evidence="6">dihydropyrimidinase</fullName>
        <ecNumber evidence="6">3.5.2.2</ecNumber>
    </recommendedName>
</protein>
<dbReference type="InterPro" id="IPR032466">
    <property type="entry name" value="Metal_Hydrolase"/>
</dbReference>
<evidence type="ECO:0000259" key="8">
    <source>
        <dbReference type="Pfam" id="PF01979"/>
    </source>
</evidence>
<reference evidence="9 10" key="1">
    <citation type="submission" date="2022-01" db="EMBL/GenBank/DDBJ databases">
        <title>A chromosomal length assembly of Cordylochernes scorpioides.</title>
        <authorList>
            <person name="Zeh D."/>
            <person name="Zeh J."/>
        </authorList>
    </citation>
    <scope>NUCLEOTIDE SEQUENCE [LARGE SCALE GENOMIC DNA]</scope>
    <source>
        <strain evidence="9">IN4F17</strain>
        <tissue evidence="9">Whole Body</tissue>
    </source>
</reference>
<dbReference type="EMBL" id="CP092881">
    <property type="protein sequence ID" value="UYV80634.1"/>
    <property type="molecule type" value="Genomic_DNA"/>
</dbReference>
<dbReference type="InterPro" id="IPR011778">
    <property type="entry name" value="Hydantoinase/dihydroPyrase"/>
</dbReference>
<dbReference type="InterPro" id="IPR050378">
    <property type="entry name" value="Metallo-dep_Hydrolases_sf"/>
</dbReference>
<dbReference type="Pfam" id="PF01979">
    <property type="entry name" value="Amidohydro_1"/>
    <property type="match status" value="1"/>
</dbReference>
<dbReference type="Proteomes" id="UP001235939">
    <property type="component" value="Chromosome 19"/>
</dbReference>
<sequence>MSDVYRQVGRDLIIPGGTKAIDAKGKLVIPGGIDPHTHLELSFMNNKSVDDFYSGTRAALAGGTTMIMDVVLDPGSSLLEAYERWRNMADDKVCCDYGLHVCVPSWNDKMAAHMETLVREKGVNSFLGYLAYKDALMLTDSELIQMLETCKSLGALAQVHAENGEIIHWHERRLLKQGITGPEGILTSRPEEVEAEAVFRASVLANQVNCPLYFVNLTGKSAVSTLAARKQQGSLVYGEVSAAALAVSGQVYLEDDSAINHVCSPPLRPDPSTPAVLMNYLASGSALQVTASVNLTFSKEQKSMGRDDFTRIPPGLNGVEDRMAIAWELGVVSGKLNPCQFVAITSTNAAKIFNLYPRKGRIQAGSDADVVLWDPKVTRTISAATHHQAVDHSVFEGLRCHGAPAVVISQGRVVLEDDQLHVCQGVGRYVPMAPFASYVYCCSLERDKKVPMRAVRKVPLANGTQSPAPTNGLQSPAPTNGTQLPPATTANGTGDNSPEFHSRPPPSSGQRHLQDSTFSLSGAQLDDSASPRPNVRVHNPPGGRTSAPLW</sequence>
<evidence type="ECO:0000313" key="9">
    <source>
        <dbReference type="EMBL" id="UYV80634.1"/>
    </source>
</evidence>
<evidence type="ECO:0000256" key="5">
    <source>
        <dbReference type="ARBA" id="ARBA00036696"/>
    </source>
</evidence>
<feature type="region of interest" description="Disordered" evidence="7">
    <location>
        <begin position="460"/>
        <end position="550"/>
    </location>
</feature>
<dbReference type="PANTHER" id="PTHR11647">
    <property type="entry name" value="HYDRANTOINASE/DIHYDROPYRIMIDINASE FAMILY MEMBER"/>
    <property type="match status" value="1"/>
</dbReference>
<organism evidence="9 10">
    <name type="scientific">Cordylochernes scorpioides</name>
    <dbReference type="NCBI Taxonomy" id="51811"/>
    <lineage>
        <taxon>Eukaryota</taxon>
        <taxon>Metazoa</taxon>
        <taxon>Ecdysozoa</taxon>
        <taxon>Arthropoda</taxon>
        <taxon>Chelicerata</taxon>
        <taxon>Arachnida</taxon>
        <taxon>Pseudoscorpiones</taxon>
        <taxon>Cheliferoidea</taxon>
        <taxon>Chernetidae</taxon>
        <taxon>Cordylochernes</taxon>
    </lineage>
</organism>
<keyword evidence="4" id="KW-0378">Hydrolase</keyword>
<evidence type="ECO:0000256" key="7">
    <source>
        <dbReference type="SAM" id="MobiDB-lite"/>
    </source>
</evidence>
<dbReference type="Gene3D" id="3.20.20.140">
    <property type="entry name" value="Metal-dependent hydrolases"/>
    <property type="match status" value="1"/>
</dbReference>
<feature type="compositionally biased region" description="Polar residues" evidence="7">
    <location>
        <begin position="508"/>
        <end position="522"/>
    </location>
</feature>
<keyword evidence="10" id="KW-1185">Reference proteome</keyword>
<feature type="compositionally biased region" description="Polar residues" evidence="7">
    <location>
        <begin position="462"/>
        <end position="496"/>
    </location>
</feature>
<evidence type="ECO:0000313" key="10">
    <source>
        <dbReference type="Proteomes" id="UP001235939"/>
    </source>
</evidence>
<name>A0ABY6LIE2_9ARAC</name>